<reference evidence="1 2" key="1">
    <citation type="submission" date="2020-12" db="EMBL/GenBank/DDBJ databases">
        <title>FDA dAtabase for Regulatory Grade micrObial Sequences (FDA-ARGOS): Supporting development and validation of Infectious Disease Dx tests.</title>
        <authorList>
            <person name="Sproer C."/>
            <person name="Gronow S."/>
            <person name="Severitt S."/>
            <person name="Schroder I."/>
            <person name="Tallon L."/>
            <person name="Sadzewicz L."/>
            <person name="Zhao X."/>
            <person name="Boylan J."/>
            <person name="Ott S."/>
            <person name="Bowen H."/>
            <person name="Vavikolanu K."/>
            <person name="Mehta A."/>
            <person name="Aluvathingal J."/>
            <person name="Nadendla S."/>
            <person name="Lowell S."/>
            <person name="Myers T."/>
            <person name="Yan Y."/>
            <person name="Sichtig H."/>
        </authorList>
    </citation>
    <scope>NUCLEOTIDE SEQUENCE [LARGE SCALE GENOMIC DNA]</scope>
    <source>
        <strain evidence="1 2">FDAARGOS_986</strain>
    </source>
</reference>
<evidence type="ECO:0000313" key="1">
    <source>
        <dbReference type="EMBL" id="QQB20851.1"/>
    </source>
</evidence>
<dbReference type="GeneID" id="69550571"/>
<gene>
    <name evidence="1" type="ORF">I6H43_04780</name>
</gene>
<dbReference type="Proteomes" id="UP000595481">
    <property type="component" value="Chromosome"/>
</dbReference>
<proteinExistence type="predicted"/>
<dbReference type="EMBL" id="CP066092">
    <property type="protein sequence ID" value="QQB20851.1"/>
    <property type="molecule type" value="Genomic_DNA"/>
</dbReference>
<dbReference type="RefSeq" id="WP_042032938.1">
    <property type="nucleotide sequence ID" value="NZ_CAWMFX010000052.1"/>
</dbReference>
<organism evidence="1 2">
    <name type="scientific">Aeromonas jandaei</name>
    <dbReference type="NCBI Taxonomy" id="650"/>
    <lineage>
        <taxon>Bacteria</taxon>
        <taxon>Pseudomonadati</taxon>
        <taxon>Pseudomonadota</taxon>
        <taxon>Gammaproteobacteria</taxon>
        <taxon>Aeromonadales</taxon>
        <taxon>Aeromonadaceae</taxon>
        <taxon>Aeromonas</taxon>
    </lineage>
</organism>
<keyword evidence="2" id="KW-1185">Reference proteome</keyword>
<name>A0A7T4ABN6_AERJA</name>
<protein>
    <submittedName>
        <fullName evidence="1">Uncharacterized protein</fullName>
    </submittedName>
</protein>
<evidence type="ECO:0000313" key="2">
    <source>
        <dbReference type="Proteomes" id="UP000595481"/>
    </source>
</evidence>
<sequence length="176" mass="20390">MAKFKKGETSQSVIDKKNIITQAMLTKSMLLSQINNYDDIPKSLEIKTETISETSVHQWEDAELGIIKYSWNTAHKEHNAKELATLIDSIAKANKRLLSNTPTLGNENIKSGLTWEEVNQIKEENEELRVALAEVYRAYMQLLDEWREDKQIDDVYRRLIIEQANILGKNRAWEVK</sequence>
<accession>A0A7T4ABN6</accession>